<dbReference type="PANTHER" id="PTHR35718">
    <property type="entry name" value="EXPRESSED PROTEIN"/>
    <property type="match status" value="1"/>
</dbReference>
<evidence type="ECO:0000256" key="1">
    <source>
        <dbReference type="SAM" id="Phobius"/>
    </source>
</evidence>
<feature type="signal peptide" evidence="2">
    <location>
        <begin position="1"/>
        <end position="23"/>
    </location>
</feature>
<gene>
    <name evidence="3" type="ORF">AQUCO_03000166v1</name>
</gene>
<feature type="transmembrane region" description="Helical" evidence="1">
    <location>
        <begin position="97"/>
        <end position="118"/>
    </location>
</feature>
<feature type="chain" id="PRO_5013619809" description="Transmembrane protein" evidence="2">
    <location>
        <begin position="24"/>
        <end position="135"/>
    </location>
</feature>
<dbReference type="PANTHER" id="PTHR35718:SF1">
    <property type="entry name" value="EXPRESSED PROTEIN"/>
    <property type="match status" value="1"/>
</dbReference>
<dbReference type="FunCoup" id="A0A2G5D1I6">
    <property type="interactions" value="435"/>
</dbReference>
<evidence type="ECO:0008006" key="5">
    <source>
        <dbReference type="Google" id="ProtNLM"/>
    </source>
</evidence>
<sequence>MTTMVSFFLFFISSLSFLCIAQGQGRAPHGLAYENPLVLSPSAIEFFHPKYSNPNAANGPSLFSSSSVAESTLAHESRLSTSDAASSSGSRVGVGGIVGIMFGFVLAVLLAMGVYYVVITRQTNATKANSVQPDV</sequence>
<keyword evidence="2" id="KW-0732">Signal</keyword>
<reference evidence="3 4" key="1">
    <citation type="submission" date="2017-09" db="EMBL/GenBank/DDBJ databases">
        <title>WGS assembly of Aquilegia coerulea Goldsmith.</title>
        <authorList>
            <person name="Hodges S."/>
            <person name="Kramer E."/>
            <person name="Nordborg M."/>
            <person name="Tomkins J."/>
            <person name="Borevitz J."/>
            <person name="Derieg N."/>
            <person name="Yan J."/>
            <person name="Mihaltcheva S."/>
            <person name="Hayes R.D."/>
            <person name="Rokhsar D."/>
        </authorList>
    </citation>
    <scope>NUCLEOTIDE SEQUENCE [LARGE SCALE GENOMIC DNA]</scope>
    <source>
        <strain evidence="4">cv. Goldsmith</strain>
    </source>
</reference>
<dbReference type="EMBL" id="KZ305047">
    <property type="protein sequence ID" value="PIA37386.1"/>
    <property type="molecule type" value="Genomic_DNA"/>
</dbReference>
<organism evidence="3 4">
    <name type="scientific">Aquilegia coerulea</name>
    <name type="common">Rocky mountain columbine</name>
    <dbReference type="NCBI Taxonomy" id="218851"/>
    <lineage>
        <taxon>Eukaryota</taxon>
        <taxon>Viridiplantae</taxon>
        <taxon>Streptophyta</taxon>
        <taxon>Embryophyta</taxon>
        <taxon>Tracheophyta</taxon>
        <taxon>Spermatophyta</taxon>
        <taxon>Magnoliopsida</taxon>
        <taxon>Ranunculales</taxon>
        <taxon>Ranunculaceae</taxon>
        <taxon>Thalictroideae</taxon>
        <taxon>Aquilegia</taxon>
    </lineage>
</organism>
<dbReference type="OrthoDB" id="1929763at2759"/>
<dbReference type="InParanoid" id="A0A2G5D1I6"/>
<protein>
    <recommendedName>
        <fullName evidence="5">Transmembrane protein</fullName>
    </recommendedName>
</protein>
<keyword evidence="4" id="KW-1185">Reference proteome</keyword>
<name>A0A2G5D1I6_AQUCA</name>
<accession>A0A2G5D1I6</accession>
<dbReference type="AlphaFoldDB" id="A0A2G5D1I6"/>
<dbReference type="Proteomes" id="UP000230069">
    <property type="component" value="Unassembled WGS sequence"/>
</dbReference>
<keyword evidence="1" id="KW-0812">Transmembrane</keyword>
<dbReference type="STRING" id="218851.A0A2G5D1I6"/>
<keyword evidence="1" id="KW-1133">Transmembrane helix</keyword>
<evidence type="ECO:0000313" key="4">
    <source>
        <dbReference type="Proteomes" id="UP000230069"/>
    </source>
</evidence>
<proteinExistence type="predicted"/>
<evidence type="ECO:0000313" key="3">
    <source>
        <dbReference type="EMBL" id="PIA37386.1"/>
    </source>
</evidence>
<evidence type="ECO:0000256" key="2">
    <source>
        <dbReference type="SAM" id="SignalP"/>
    </source>
</evidence>
<keyword evidence="1" id="KW-0472">Membrane</keyword>